<dbReference type="GO" id="GO:0001228">
    <property type="term" value="F:DNA-binding transcription activator activity, RNA polymerase II-specific"/>
    <property type="evidence" value="ECO:0007669"/>
    <property type="project" value="TreeGrafter"/>
</dbReference>
<reference evidence="14" key="3">
    <citation type="submission" date="2025-09" db="UniProtKB">
        <authorList>
            <consortium name="Ensembl"/>
        </authorList>
    </citation>
    <scope>IDENTIFICATION</scope>
</reference>
<evidence type="ECO:0000313" key="15">
    <source>
        <dbReference type="Proteomes" id="UP000472264"/>
    </source>
</evidence>
<keyword evidence="4" id="KW-0677">Repeat</keyword>
<evidence type="ECO:0000256" key="11">
    <source>
        <dbReference type="PROSITE-ProRule" id="PRU00042"/>
    </source>
</evidence>
<dbReference type="SUPFAM" id="SSF57667">
    <property type="entry name" value="beta-beta-alpha zinc fingers"/>
    <property type="match status" value="4"/>
</dbReference>
<accession>A0A665T8N4</accession>
<feature type="domain" description="C2H2-type" evidence="13">
    <location>
        <begin position="81"/>
        <end position="108"/>
    </location>
</feature>
<evidence type="ECO:0000313" key="14">
    <source>
        <dbReference type="Ensembl" id="ENSENLP00000003113.1"/>
    </source>
</evidence>
<dbReference type="Pfam" id="PF13912">
    <property type="entry name" value="zf-C2H2_6"/>
    <property type="match status" value="1"/>
</dbReference>
<name>A0A665T8N4_ECHNA</name>
<dbReference type="PANTHER" id="PTHR24393">
    <property type="entry name" value="ZINC FINGER PROTEIN"/>
    <property type="match status" value="1"/>
</dbReference>
<proteinExistence type="inferred from homology"/>
<keyword evidence="10" id="KW-0539">Nucleus</keyword>
<dbReference type="FunFam" id="3.30.160.60:FF:000965">
    <property type="entry name" value="Neurotrophin receptor-interacting factor homolog"/>
    <property type="match status" value="1"/>
</dbReference>
<evidence type="ECO:0000256" key="3">
    <source>
        <dbReference type="ARBA" id="ARBA00022723"/>
    </source>
</evidence>
<keyword evidence="15" id="KW-1185">Reference proteome</keyword>
<keyword evidence="9" id="KW-0804">Transcription</keyword>
<feature type="domain" description="C2H2-type" evidence="13">
    <location>
        <begin position="290"/>
        <end position="317"/>
    </location>
</feature>
<evidence type="ECO:0000256" key="1">
    <source>
        <dbReference type="ARBA" id="ARBA00004123"/>
    </source>
</evidence>
<evidence type="ECO:0000256" key="10">
    <source>
        <dbReference type="ARBA" id="ARBA00023242"/>
    </source>
</evidence>
<evidence type="ECO:0000256" key="5">
    <source>
        <dbReference type="ARBA" id="ARBA00022771"/>
    </source>
</evidence>
<feature type="compositionally biased region" description="Basic and acidic residues" evidence="12">
    <location>
        <begin position="163"/>
        <end position="176"/>
    </location>
</feature>
<feature type="region of interest" description="Disordered" evidence="12">
    <location>
        <begin position="163"/>
        <end position="204"/>
    </location>
</feature>
<feature type="domain" description="C2H2-type" evidence="13">
    <location>
        <begin position="237"/>
        <end position="264"/>
    </location>
</feature>
<dbReference type="Gene3D" id="3.30.160.60">
    <property type="entry name" value="Classic Zinc Finger"/>
    <property type="match status" value="6"/>
</dbReference>
<feature type="domain" description="C2H2-type" evidence="13">
    <location>
        <begin position="263"/>
        <end position="289"/>
    </location>
</feature>
<dbReference type="FunFam" id="3.30.160.60:FF:000006">
    <property type="entry name" value="Zinc finger protein 184 (Kruppel-like)"/>
    <property type="match status" value="1"/>
</dbReference>
<keyword evidence="3" id="KW-0479">Metal-binding</keyword>
<dbReference type="InterPro" id="IPR013087">
    <property type="entry name" value="Znf_C2H2_type"/>
</dbReference>
<comment type="subcellular location">
    <subcellularLocation>
        <location evidence="1">Nucleus</location>
    </subcellularLocation>
</comment>
<evidence type="ECO:0000256" key="4">
    <source>
        <dbReference type="ARBA" id="ARBA00022737"/>
    </source>
</evidence>
<organism evidence="14 15">
    <name type="scientific">Echeneis naucrates</name>
    <name type="common">Live sharksucker</name>
    <dbReference type="NCBI Taxonomy" id="173247"/>
    <lineage>
        <taxon>Eukaryota</taxon>
        <taxon>Metazoa</taxon>
        <taxon>Chordata</taxon>
        <taxon>Craniata</taxon>
        <taxon>Vertebrata</taxon>
        <taxon>Euteleostomi</taxon>
        <taxon>Actinopterygii</taxon>
        <taxon>Neopterygii</taxon>
        <taxon>Teleostei</taxon>
        <taxon>Neoteleostei</taxon>
        <taxon>Acanthomorphata</taxon>
        <taxon>Carangaria</taxon>
        <taxon>Carangiformes</taxon>
        <taxon>Echeneidae</taxon>
        <taxon>Echeneis</taxon>
    </lineage>
</organism>
<keyword evidence="7" id="KW-0805">Transcription regulation</keyword>
<dbReference type="GO" id="GO:0000978">
    <property type="term" value="F:RNA polymerase II cis-regulatory region sequence-specific DNA binding"/>
    <property type="evidence" value="ECO:0007669"/>
    <property type="project" value="TreeGrafter"/>
</dbReference>
<comment type="similarity">
    <text evidence="2">Belongs to the krueppel C2H2-type zinc-finger protein family.</text>
</comment>
<dbReference type="SMART" id="SM00355">
    <property type="entry name" value="ZnF_C2H2"/>
    <property type="match status" value="8"/>
</dbReference>
<evidence type="ECO:0000256" key="8">
    <source>
        <dbReference type="ARBA" id="ARBA00023125"/>
    </source>
</evidence>
<evidence type="ECO:0000259" key="13">
    <source>
        <dbReference type="PROSITE" id="PS50157"/>
    </source>
</evidence>
<sequence length="357" mass="41270">MTLARVGKINLTLKLRKNRRHLSAQSAQVSFHLSLSSPDMLPCFMLQSYSSAHAVTHHSLMKNLLRGIEELTSIHGFDQKYPCPDCTKVANTISELEIHRTCHDQNRPYVCKLCDQRFWTRPSLCNHYREDHPEDAFTCHFCNKAYSVKKSLARHIRKWHQNERKDVAKSLQEKSSTEQSSSQVSMTGESGEEENDATEDSDSDSAPYFPCHVCGKTFPTSESLEDHQRCHLGEKPHECEECGRCFFQASQLQQHQRMHKSEFQCQACGRGFVSLFFIIHQRIHTGERPFKCPECGKGFSKNSNLNLHLKTHKKSNIYQKCPFCKIKFSCSEYASHMKMHAQELEALQPWSWKVKIK</sequence>
<dbReference type="PROSITE" id="PS50157">
    <property type="entry name" value="ZINC_FINGER_C2H2_2"/>
    <property type="match status" value="7"/>
</dbReference>
<feature type="domain" description="C2H2-type" evidence="13">
    <location>
        <begin position="209"/>
        <end position="236"/>
    </location>
</feature>
<evidence type="ECO:0000256" key="6">
    <source>
        <dbReference type="ARBA" id="ARBA00022833"/>
    </source>
</evidence>
<dbReference type="PROSITE" id="PS00028">
    <property type="entry name" value="ZINC_FINGER_C2H2_1"/>
    <property type="match status" value="5"/>
</dbReference>
<dbReference type="PANTHER" id="PTHR24393:SF34">
    <property type="entry name" value="PR_SET DOMAIN 13"/>
    <property type="match status" value="1"/>
</dbReference>
<reference evidence="14" key="1">
    <citation type="submission" date="2021-04" db="EMBL/GenBank/DDBJ databases">
        <authorList>
            <consortium name="Wellcome Sanger Institute Data Sharing"/>
        </authorList>
    </citation>
    <scope>NUCLEOTIDE SEQUENCE [LARGE SCALE GENOMIC DNA]</scope>
</reference>
<protein>
    <recommendedName>
        <fullName evidence="13">C2H2-type domain-containing protein</fullName>
    </recommendedName>
</protein>
<dbReference type="Proteomes" id="UP000472264">
    <property type="component" value="Chromosome 6"/>
</dbReference>
<dbReference type="GO" id="GO:0008270">
    <property type="term" value="F:zinc ion binding"/>
    <property type="evidence" value="ECO:0007669"/>
    <property type="project" value="UniProtKB-KW"/>
</dbReference>
<reference evidence="14" key="2">
    <citation type="submission" date="2025-08" db="UniProtKB">
        <authorList>
            <consortium name="Ensembl"/>
        </authorList>
    </citation>
    <scope>IDENTIFICATION</scope>
</reference>
<feature type="compositionally biased region" description="Acidic residues" evidence="12">
    <location>
        <begin position="190"/>
        <end position="203"/>
    </location>
</feature>
<dbReference type="Pfam" id="PF00096">
    <property type="entry name" value="zf-C2H2"/>
    <property type="match status" value="3"/>
</dbReference>
<dbReference type="AlphaFoldDB" id="A0A665T8N4"/>
<evidence type="ECO:0000256" key="2">
    <source>
        <dbReference type="ARBA" id="ARBA00006991"/>
    </source>
</evidence>
<keyword evidence="5 11" id="KW-0863">Zinc-finger</keyword>
<evidence type="ECO:0000256" key="9">
    <source>
        <dbReference type="ARBA" id="ARBA00023163"/>
    </source>
</evidence>
<keyword evidence="6" id="KW-0862">Zinc</keyword>
<evidence type="ECO:0000256" key="12">
    <source>
        <dbReference type="SAM" id="MobiDB-lite"/>
    </source>
</evidence>
<evidence type="ECO:0000256" key="7">
    <source>
        <dbReference type="ARBA" id="ARBA00023015"/>
    </source>
</evidence>
<dbReference type="Ensembl" id="ENSENLT00000003295.1">
    <property type="protein sequence ID" value="ENSENLP00000003113.1"/>
    <property type="gene ID" value="ENSENLG00000001510.1"/>
</dbReference>
<dbReference type="InterPro" id="IPR036236">
    <property type="entry name" value="Znf_C2H2_sf"/>
</dbReference>
<dbReference type="FunFam" id="3.30.160.60:FF:002343">
    <property type="entry name" value="Zinc finger protein 33A"/>
    <property type="match status" value="1"/>
</dbReference>
<dbReference type="GO" id="GO:0005634">
    <property type="term" value="C:nucleus"/>
    <property type="evidence" value="ECO:0007669"/>
    <property type="project" value="UniProtKB-SubCell"/>
</dbReference>
<feature type="domain" description="C2H2-type" evidence="13">
    <location>
        <begin position="137"/>
        <end position="165"/>
    </location>
</feature>
<feature type="domain" description="C2H2-type" evidence="13">
    <location>
        <begin position="109"/>
        <end position="137"/>
    </location>
</feature>
<keyword evidence="8" id="KW-0238">DNA-binding</keyword>